<evidence type="ECO:0000256" key="1">
    <source>
        <dbReference type="SAM" id="Coils"/>
    </source>
</evidence>
<proteinExistence type="predicted"/>
<keyword evidence="5" id="KW-1185">Reference proteome</keyword>
<dbReference type="GO" id="GO:0006606">
    <property type="term" value="P:protein import into nucleus"/>
    <property type="evidence" value="ECO:0007669"/>
    <property type="project" value="TreeGrafter"/>
</dbReference>
<name>A0AAV7K9Q3_9METZ</name>
<comment type="caution">
    <text evidence="4">The sequence shown here is derived from an EMBL/GenBank/DDBJ whole genome shotgun (WGS) entry which is preliminary data.</text>
</comment>
<gene>
    <name evidence="4" type="ORF">LOD99_15814</name>
</gene>
<dbReference type="InterPro" id="IPR011989">
    <property type="entry name" value="ARM-like"/>
</dbReference>
<evidence type="ECO:0000313" key="4">
    <source>
        <dbReference type="EMBL" id="KAI6658101.1"/>
    </source>
</evidence>
<feature type="coiled-coil region" evidence="1">
    <location>
        <begin position="725"/>
        <end position="759"/>
    </location>
</feature>
<reference evidence="4 5" key="1">
    <citation type="journal article" date="2023" name="BMC Biol.">
        <title>The compact genome of the sponge Oopsacas minuta (Hexactinellida) is lacking key metazoan core genes.</title>
        <authorList>
            <person name="Santini S."/>
            <person name="Schenkelaars Q."/>
            <person name="Jourda C."/>
            <person name="Duchesne M."/>
            <person name="Belahbib H."/>
            <person name="Rocher C."/>
            <person name="Selva M."/>
            <person name="Riesgo A."/>
            <person name="Vervoort M."/>
            <person name="Leys S.P."/>
            <person name="Kodjabachian L."/>
            <person name="Le Bivic A."/>
            <person name="Borchiellini C."/>
            <person name="Claverie J.M."/>
            <person name="Renard E."/>
        </authorList>
    </citation>
    <scope>NUCLEOTIDE SEQUENCE [LARGE SCALE GENOMIC DNA]</scope>
    <source>
        <strain evidence="4">SPO-2</strain>
    </source>
</reference>
<dbReference type="PANTHER" id="PTHR12363:SF42">
    <property type="entry name" value="TRANSPORTIN-3"/>
    <property type="match status" value="1"/>
</dbReference>
<dbReference type="EMBL" id="JAKMXF010000110">
    <property type="protein sequence ID" value="KAI6658101.1"/>
    <property type="molecule type" value="Genomic_DNA"/>
</dbReference>
<dbReference type="InterPro" id="IPR013598">
    <property type="entry name" value="Exportin-1/Importin-b-like"/>
</dbReference>
<accession>A0AAV7K9Q3</accession>
<feature type="domain" description="Exportin-1/Importin-beta-like" evidence="3">
    <location>
        <begin position="97"/>
        <end position="245"/>
    </location>
</feature>
<dbReference type="InterPro" id="IPR051345">
    <property type="entry name" value="Importin_beta-like_NTR"/>
</dbReference>
<dbReference type="InterPro" id="IPR057942">
    <property type="entry name" value="TPR_TNPO3_IPO13_3rd"/>
</dbReference>
<protein>
    <submittedName>
        <fullName evidence="4">Transportin-3-like</fullName>
    </submittedName>
</protein>
<evidence type="ECO:0000259" key="3">
    <source>
        <dbReference type="Pfam" id="PF08389"/>
    </source>
</evidence>
<feature type="compositionally biased region" description="Basic and acidic residues" evidence="2">
    <location>
        <begin position="798"/>
        <end position="807"/>
    </location>
</feature>
<feature type="region of interest" description="Disordered" evidence="2">
    <location>
        <begin position="785"/>
        <end position="807"/>
    </location>
</feature>
<sequence length="899" mass="102482">MSDKPTTEQVCQLLDALYLHGSDEASKYLVQIQESVFGWEIADSLLKLNRNEHSSYFAACTMRYKIKEHFDEIPVESHNALKDSLITNILSMPDANKTITTQLGLALADLAIVLPSWTNIVDDFINKFSTDLSCVPFLLTLLTLLPEELMFNDTLQVKQSRWEDCKRLLTDDITKIFHLLSICLEKFPDTETILIKVFDCIASWLTLGNLPIEELSKSPLLLLPFQAVTQATTSEEVFEAAADCISSQAYSVEYTPEFQTFSQQLSENIMSLRPVFQACQEVDDFERSKSLAKCFMSYLDSYLPYILKDPDSGFGSVLSLELLVDCINHGSIKIGEMTFDIWDNMAELLERYHESEITDPYKPIFRSLMIGMWKLCQYDKDTQLDTILNEDHNSDFIRFRSVSVYELMHDVMWIYGELDTFKEMFQILLRSENTWTESESALFMMHIVADELRESKSELIGQLVRTLLSLQDNCHPLVKRSAIKVLHHLSDWINCNQELIDPVLRFMITSLRNDRIKSAAAAGIQAICFSCQDKIHLSHFEGLFQVLQSAEELGLSNDSVVTILKSLGYIISHQPPDKYESCLSNVVALQVKPLHQDVKILRIENISAETGLRESAKQWQRPENSFYFTTIDDDYELPKSSLSIGSRPPLVRPRKSRFIPEVSIERPQSPPRDVSIDIPVISVIPEEDPDEFYIPIGQLGCEVCKSLLCQIRREIGELKLMSKSLTVKREEIADYQKQADELERSKHELKRQITKQSNNSQIKVGPELFSPSSYDFYTSQSSIDPYTPQWEHPNGSGMDREYSDHPEPTGDTFSVLLSDYKAGQDQLRQLLANQDTIIIVTPATTIPVTGTKNDPCIWLDRLSSIFRSSVAHFQDVHPAASIVKEVSTDYIHLTMGTFT</sequence>
<dbReference type="PANTHER" id="PTHR12363">
    <property type="entry name" value="TRANSPORTIN 3 AND IMPORTIN 13"/>
    <property type="match status" value="1"/>
</dbReference>
<evidence type="ECO:0000256" key="2">
    <source>
        <dbReference type="SAM" id="MobiDB-lite"/>
    </source>
</evidence>
<dbReference type="AlphaFoldDB" id="A0AAV7K9Q3"/>
<dbReference type="Gene3D" id="1.25.10.10">
    <property type="entry name" value="Leucine-rich Repeat Variant"/>
    <property type="match status" value="1"/>
</dbReference>
<dbReference type="InterPro" id="IPR016024">
    <property type="entry name" value="ARM-type_fold"/>
</dbReference>
<evidence type="ECO:0000313" key="5">
    <source>
        <dbReference type="Proteomes" id="UP001165289"/>
    </source>
</evidence>
<dbReference type="Pfam" id="PF24140">
    <property type="entry name" value="TPR_TNPO3_IPO13_3rd"/>
    <property type="match status" value="1"/>
</dbReference>
<keyword evidence="1" id="KW-0175">Coiled coil</keyword>
<organism evidence="4 5">
    <name type="scientific">Oopsacas minuta</name>
    <dbReference type="NCBI Taxonomy" id="111878"/>
    <lineage>
        <taxon>Eukaryota</taxon>
        <taxon>Metazoa</taxon>
        <taxon>Porifera</taxon>
        <taxon>Hexactinellida</taxon>
        <taxon>Hexasterophora</taxon>
        <taxon>Lyssacinosida</taxon>
        <taxon>Leucopsacidae</taxon>
        <taxon>Oopsacas</taxon>
    </lineage>
</organism>
<dbReference type="Proteomes" id="UP001165289">
    <property type="component" value="Unassembled WGS sequence"/>
</dbReference>
<dbReference type="Pfam" id="PF24138">
    <property type="entry name" value="TPR_TNPO3_IPO13_2nd"/>
    <property type="match status" value="1"/>
</dbReference>
<dbReference type="SUPFAM" id="SSF48371">
    <property type="entry name" value="ARM repeat"/>
    <property type="match status" value="1"/>
</dbReference>
<dbReference type="Pfam" id="PF08389">
    <property type="entry name" value="Xpo1"/>
    <property type="match status" value="1"/>
</dbReference>
<dbReference type="GO" id="GO:0005737">
    <property type="term" value="C:cytoplasm"/>
    <property type="evidence" value="ECO:0007669"/>
    <property type="project" value="TreeGrafter"/>
</dbReference>
<dbReference type="InterPro" id="IPR057941">
    <property type="entry name" value="TPR_TNPO3_IPO13_2nd"/>
</dbReference>